<evidence type="ECO:0000256" key="2">
    <source>
        <dbReference type="ARBA" id="ARBA00004173"/>
    </source>
</evidence>
<dbReference type="GO" id="GO:0106436">
    <property type="term" value="F:glutathione-dependent sulfide quinone oxidoreductase activity"/>
    <property type="evidence" value="ECO:0007669"/>
    <property type="project" value="UniProtKB-EC"/>
</dbReference>
<evidence type="ECO:0000313" key="18">
    <source>
        <dbReference type="EMBL" id="KAK9720888.1"/>
    </source>
</evidence>
<dbReference type="GO" id="GO:0070224">
    <property type="term" value="F:sulfide:quinone oxidoreductase activity"/>
    <property type="evidence" value="ECO:0007669"/>
    <property type="project" value="TreeGrafter"/>
</dbReference>
<protein>
    <recommendedName>
        <fullName evidence="15">Sulfide:quinone oxidoreductase, mitochondrial</fullName>
        <ecNumber evidence="14">1.8.5.8</ecNumber>
    </recommendedName>
    <alternativeName>
        <fullName evidence="16">Sulfide quinone oxidoreductase</fullName>
    </alternativeName>
</protein>
<dbReference type="GO" id="GO:0071949">
    <property type="term" value="F:FAD binding"/>
    <property type="evidence" value="ECO:0007669"/>
    <property type="project" value="TreeGrafter"/>
</dbReference>
<name>A0AAW1KKS8_POPJA</name>
<comment type="cofactor">
    <cofactor evidence="1">
        <name>FAD</name>
        <dbReference type="ChEBI" id="CHEBI:57692"/>
    </cofactor>
</comment>
<comment type="caution">
    <text evidence="18">The sequence shown here is derived from an EMBL/GenBank/DDBJ whole genome shotgun (WGS) entry which is preliminary data.</text>
</comment>
<evidence type="ECO:0000259" key="17">
    <source>
        <dbReference type="Pfam" id="PF07992"/>
    </source>
</evidence>
<accession>A0AAW1KKS8</accession>
<dbReference type="PANTHER" id="PTHR10632:SF2">
    <property type="entry name" value="SULFIDE:QUINONE OXIDOREDUCTASE, MITOCHONDRIAL"/>
    <property type="match status" value="1"/>
</dbReference>
<organism evidence="18 19">
    <name type="scientific">Popillia japonica</name>
    <name type="common">Japanese beetle</name>
    <dbReference type="NCBI Taxonomy" id="7064"/>
    <lineage>
        <taxon>Eukaryota</taxon>
        <taxon>Metazoa</taxon>
        <taxon>Ecdysozoa</taxon>
        <taxon>Arthropoda</taxon>
        <taxon>Hexapoda</taxon>
        <taxon>Insecta</taxon>
        <taxon>Pterygota</taxon>
        <taxon>Neoptera</taxon>
        <taxon>Endopterygota</taxon>
        <taxon>Coleoptera</taxon>
        <taxon>Polyphaga</taxon>
        <taxon>Scarabaeiformia</taxon>
        <taxon>Scarabaeidae</taxon>
        <taxon>Rutelinae</taxon>
        <taxon>Popillia</taxon>
    </lineage>
</organism>
<evidence type="ECO:0000256" key="15">
    <source>
        <dbReference type="ARBA" id="ARBA00070160"/>
    </source>
</evidence>
<comment type="catalytic activity">
    <reaction evidence="11">
        <text>a quinone + hydrogen sulfide + glutathione + H(+) = S-sulfanylglutathione + a quinol</text>
        <dbReference type="Rhea" id="RHEA:55156"/>
        <dbReference type="ChEBI" id="CHEBI:15378"/>
        <dbReference type="ChEBI" id="CHEBI:24646"/>
        <dbReference type="ChEBI" id="CHEBI:29919"/>
        <dbReference type="ChEBI" id="CHEBI:57925"/>
        <dbReference type="ChEBI" id="CHEBI:58905"/>
        <dbReference type="ChEBI" id="CHEBI:132124"/>
        <dbReference type="EC" id="1.8.5.8"/>
    </reaction>
    <physiologicalReaction direction="left-to-right" evidence="11">
        <dbReference type="Rhea" id="RHEA:55157"/>
    </physiologicalReaction>
</comment>
<dbReference type="EMBL" id="JASPKY010000206">
    <property type="protein sequence ID" value="KAK9720888.1"/>
    <property type="molecule type" value="Genomic_DNA"/>
</dbReference>
<evidence type="ECO:0000256" key="9">
    <source>
        <dbReference type="ARBA" id="ARBA00051038"/>
    </source>
</evidence>
<dbReference type="GO" id="GO:0070221">
    <property type="term" value="P:sulfide oxidation, using sulfide:quinone oxidoreductase"/>
    <property type="evidence" value="ECO:0007669"/>
    <property type="project" value="TreeGrafter"/>
</dbReference>
<dbReference type="Pfam" id="PF07992">
    <property type="entry name" value="Pyr_redox_2"/>
    <property type="match status" value="1"/>
</dbReference>
<sequence length="447" mass="51111">MLVLKRNLPSWINRLLHPTINTTSITIKRGRTHCCKVLVVGGGTAGIATAARLSNLLCKQELIIVEPEDIHYYQSCFTWIGAGVKKLHESAEVNLKIFPKNSIWLRDSVACFSPINDSVTLESGHVIEYEIMVLAMGVKMDYNKIKGLTMALENYRNVSTIYSPKYAEKTFSMIKELVAGPAVFTSPNTPVKCLTAPLKICYLAQDYLRINDKLSETSLIFTTADSDLYPVAKYDQLLRKIAKRKRIDLHLGTNLIEVNPEKREIILECANNPEHKITLDYTLLHVTPPMSPPQPLQDCKDLINDEGYVNADLYTLRHKKFDNIYAVGDCSPGVKNKTTSAISGQSSTVFANIKAQLDGKISEEKYFGYTACPIITGYDKCILSEYDYSLKEKNTFPYWYGFESRLMYYVKKYIMPYIYWRLLLRGSWNGTEFLRRILHLDFLRRKR</sequence>
<dbReference type="PANTHER" id="PTHR10632">
    <property type="entry name" value="SULFIDE:QUINONE OXIDOREDUCTASE"/>
    <property type="match status" value="1"/>
</dbReference>
<dbReference type="InterPro" id="IPR023753">
    <property type="entry name" value="FAD/NAD-binding_dom"/>
</dbReference>
<gene>
    <name evidence="18" type="ORF">QE152_g21869</name>
</gene>
<comment type="catalytic activity">
    <reaction evidence="9">
        <text>ubiquinone-10 + hydrogen sulfide + sulfite + 2 H(+) = ubiquinol-10 + thiosulfate</text>
        <dbReference type="Rhea" id="RHEA:38359"/>
        <dbReference type="ChEBI" id="CHEBI:15378"/>
        <dbReference type="ChEBI" id="CHEBI:17359"/>
        <dbReference type="ChEBI" id="CHEBI:29919"/>
        <dbReference type="ChEBI" id="CHEBI:33542"/>
        <dbReference type="ChEBI" id="CHEBI:46245"/>
        <dbReference type="ChEBI" id="CHEBI:64183"/>
    </reaction>
    <physiologicalReaction direction="left-to-right" evidence="9">
        <dbReference type="Rhea" id="RHEA:38360"/>
    </physiologicalReaction>
</comment>
<dbReference type="Proteomes" id="UP001458880">
    <property type="component" value="Unassembled WGS sequence"/>
</dbReference>
<evidence type="ECO:0000256" key="13">
    <source>
        <dbReference type="ARBA" id="ARBA00060891"/>
    </source>
</evidence>
<comment type="catalytic activity">
    <reaction evidence="10">
        <text>ubiquinone-10 + hydrogen sulfide + glutathione + H(+) = S-sulfanylglutathione + ubiquinol-10</text>
        <dbReference type="Rhea" id="RHEA:62608"/>
        <dbReference type="ChEBI" id="CHEBI:15378"/>
        <dbReference type="ChEBI" id="CHEBI:29919"/>
        <dbReference type="ChEBI" id="CHEBI:46245"/>
        <dbReference type="ChEBI" id="CHEBI:57925"/>
        <dbReference type="ChEBI" id="CHEBI:58905"/>
        <dbReference type="ChEBI" id="CHEBI:64183"/>
    </reaction>
    <physiologicalReaction direction="left-to-right" evidence="10">
        <dbReference type="Rhea" id="RHEA:62609"/>
    </physiologicalReaction>
</comment>
<dbReference type="InterPro" id="IPR015904">
    <property type="entry name" value="Sulphide_quinone_reductase"/>
</dbReference>
<dbReference type="GO" id="GO:0005739">
    <property type="term" value="C:mitochondrion"/>
    <property type="evidence" value="ECO:0007669"/>
    <property type="project" value="UniProtKB-SubCell"/>
</dbReference>
<reference evidence="18 19" key="1">
    <citation type="journal article" date="2024" name="BMC Genomics">
        <title>De novo assembly and annotation of Popillia japonica's genome with initial clues to its potential as an invasive pest.</title>
        <authorList>
            <person name="Cucini C."/>
            <person name="Boschi S."/>
            <person name="Funari R."/>
            <person name="Cardaioli E."/>
            <person name="Iannotti N."/>
            <person name="Marturano G."/>
            <person name="Paoli F."/>
            <person name="Bruttini M."/>
            <person name="Carapelli A."/>
            <person name="Frati F."/>
            <person name="Nardi F."/>
        </authorList>
    </citation>
    <scope>NUCLEOTIDE SEQUENCE [LARGE SCALE GENOMIC DNA]</scope>
    <source>
        <strain evidence="18">DMR45628</strain>
    </source>
</reference>
<dbReference type="InterPro" id="IPR036188">
    <property type="entry name" value="FAD/NAD-bd_sf"/>
</dbReference>
<dbReference type="SUPFAM" id="SSF51905">
    <property type="entry name" value="FAD/NAD(P)-binding domain"/>
    <property type="match status" value="2"/>
</dbReference>
<evidence type="ECO:0000256" key="7">
    <source>
        <dbReference type="ARBA" id="ARBA00023002"/>
    </source>
</evidence>
<evidence type="ECO:0000256" key="10">
    <source>
        <dbReference type="ARBA" id="ARBA00052810"/>
    </source>
</evidence>
<evidence type="ECO:0000256" key="6">
    <source>
        <dbReference type="ARBA" id="ARBA00022946"/>
    </source>
</evidence>
<keyword evidence="8" id="KW-0496">Mitochondrion</keyword>
<evidence type="ECO:0000256" key="3">
    <source>
        <dbReference type="ARBA" id="ARBA00022630"/>
    </source>
</evidence>
<dbReference type="FunFam" id="3.50.50.60:FF:000034">
    <property type="entry name" value="sulfide:quinone oxidoreductase, mitochondrial"/>
    <property type="match status" value="1"/>
</dbReference>
<proteinExistence type="inferred from homology"/>
<evidence type="ECO:0000256" key="5">
    <source>
        <dbReference type="ARBA" id="ARBA00022827"/>
    </source>
</evidence>
<evidence type="ECO:0000256" key="11">
    <source>
        <dbReference type="ARBA" id="ARBA00052986"/>
    </source>
</evidence>
<keyword evidence="6" id="KW-0809">Transit peptide</keyword>
<evidence type="ECO:0000313" key="19">
    <source>
        <dbReference type="Proteomes" id="UP001458880"/>
    </source>
</evidence>
<feature type="domain" description="FAD/NAD(P)-binding" evidence="17">
    <location>
        <begin position="36"/>
        <end position="158"/>
    </location>
</feature>
<comment type="subcellular location">
    <subcellularLocation>
        <location evidence="2">Mitochondrion</location>
    </subcellularLocation>
</comment>
<dbReference type="Gene3D" id="3.50.50.100">
    <property type="match status" value="1"/>
</dbReference>
<keyword evidence="3" id="KW-0285">Flavoprotein</keyword>
<evidence type="ECO:0000256" key="1">
    <source>
        <dbReference type="ARBA" id="ARBA00001974"/>
    </source>
</evidence>
<keyword evidence="7" id="KW-0560">Oxidoreductase</keyword>
<keyword evidence="5" id="KW-0274">FAD</keyword>
<evidence type="ECO:0000256" key="16">
    <source>
        <dbReference type="ARBA" id="ARBA00082958"/>
    </source>
</evidence>
<evidence type="ECO:0000256" key="14">
    <source>
        <dbReference type="ARBA" id="ARBA00066447"/>
    </source>
</evidence>
<keyword evidence="19" id="KW-1185">Reference proteome</keyword>
<dbReference type="GO" id="GO:0048038">
    <property type="term" value="F:quinone binding"/>
    <property type="evidence" value="ECO:0007669"/>
    <property type="project" value="UniProtKB-KW"/>
</dbReference>
<dbReference type="AlphaFoldDB" id="A0AAW1KKS8"/>
<evidence type="ECO:0000256" key="12">
    <source>
        <dbReference type="ARBA" id="ARBA00059167"/>
    </source>
</evidence>
<keyword evidence="4" id="KW-0874">Quinone</keyword>
<comment type="similarity">
    <text evidence="13">Belongs to the SQRD family.</text>
</comment>
<evidence type="ECO:0000256" key="4">
    <source>
        <dbReference type="ARBA" id="ARBA00022719"/>
    </source>
</evidence>
<evidence type="ECO:0000256" key="8">
    <source>
        <dbReference type="ARBA" id="ARBA00023128"/>
    </source>
</evidence>
<dbReference type="EC" id="1.8.5.8" evidence="14"/>
<comment type="function">
    <text evidence="12">Catalyzes the oxidation of hydrogen sulfide with the help of a quinone, such as ubiquinone-10, giving rise to thiosulfate and ultimately to sulfane (molecular sulfur) atoms. Requires an additional electron acceptor; can use sulfite, sulfide or cyanide (in vitro). It is believed the in vivo electron acceptor is glutathione.</text>
</comment>